<keyword evidence="2" id="KW-0808">Transferase</keyword>
<dbReference type="Proteomes" id="UP000199072">
    <property type="component" value="Unassembled WGS sequence"/>
</dbReference>
<dbReference type="Gene3D" id="3.40.50.150">
    <property type="entry name" value="Vaccinia Virus protein VP39"/>
    <property type="match status" value="1"/>
</dbReference>
<gene>
    <name evidence="2" type="ORF">SAMN05216464_103409</name>
</gene>
<dbReference type="Pfam" id="PF05050">
    <property type="entry name" value="Methyltransf_21"/>
    <property type="match status" value="1"/>
</dbReference>
<dbReference type="STRING" id="1391627.SAMN05216464_103409"/>
<feature type="domain" description="Methyltransferase FkbM" evidence="1">
    <location>
        <begin position="43"/>
        <end position="210"/>
    </location>
</feature>
<dbReference type="SUPFAM" id="SSF53335">
    <property type="entry name" value="S-adenosyl-L-methionine-dependent methyltransferases"/>
    <property type="match status" value="1"/>
</dbReference>
<dbReference type="InterPro" id="IPR006342">
    <property type="entry name" value="FkbM_mtfrase"/>
</dbReference>
<organism evidence="2 3">
    <name type="scientific">Mucilaginibacter pineti</name>
    <dbReference type="NCBI Taxonomy" id="1391627"/>
    <lineage>
        <taxon>Bacteria</taxon>
        <taxon>Pseudomonadati</taxon>
        <taxon>Bacteroidota</taxon>
        <taxon>Sphingobacteriia</taxon>
        <taxon>Sphingobacteriales</taxon>
        <taxon>Sphingobacteriaceae</taxon>
        <taxon>Mucilaginibacter</taxon>
    </lineage>
</organism>
<dbReference type="PANTHER" id="PTHR36973:SF4">
    <property type="entry name" value="NODULATION PROTEIN"/>
    <property type="match status" value="1"/>
</dbReference>
<dbReference type="OrthoDB" id="9812600at2"/>
<dbReference type="PANTHER" id="PTHR36973">
    <property type="entry name" value="SLL1456 PROTEIN-RELATED"/>
    <property type="match status" value="1"/>
</dbReference>
<reference evidence="2 3" key="1">
    <citation type="submission" date="2016-10" db="EMBL/GenBank/DDBJ databases">
        <authorList>
            <person name="de Groot N.N."/>
        </authorList>
    </citation>
    <scope>NUCLEOTIDE SEQUENCE [LARGE SCALE GENOMIC DNA]</scope>
    <source>
        <strain evidence="2 3">47C3B</strain>
    </source>
</reference>
<evidence type="ECO:0000313" key="3">
    <source>
        <dbReference type="Proteomes" id="UP000199072"/>
    </source>
</evidence>
<dbReference type="InterPro" id="IPR053188">
    <property type="entry name" value="FkbM_Methyltransferase"/>
</dbReference>
<evidence type="ECO:0000313" key="2">
    <source>
        <dbReference type="EMBL" id="SDE03455.1"/>
    </source>
</evidence>
<accession>A0A1G6ZNM0</accession>
<dbReference type="InterPro" id="IPR029063">
    <property type="entry name" value="SAM-dependent_MTases_sf"/>
</dbReference>
<keyword evidence="2" id="KW-0489">Methyltransferase</keyword>
<dbReference type="EMBL" id="FNAI01000003">
    <property type="protein sequence ID" value="SDE03455.1"/>
    <property type="molecule type" value="Genomic_DNA"/>
</dbReference>
<dbReference type="GO" id="GO:0008171">
    <property type="term" value="F:O-methyltransferase activity"/>
    <property type="evidence" value="ECO:0007669"/>
    <property type="project" value="TreeGrafter"/>
</dbReference>
<keyword evidence="3" id="KW-1185">Reference proteome</keyword>
<protein>
    <submittedName>
        <fullName evidence="2">Methyltransferase, FkbM family</fullName>
    </submittedName>
</protein>
<name>A0A1G6ZNM0_9SPHI</name>
<evidence type="ECO:0000259" key="1">
    <source>
        <dbReference type="Pfam" id="PF05050"/>
    </source>
</evidence>
<proteinExistence type="predicted"/>
<dbReference type="GO" id="GO:0032259">
    <property type="term" value="P:methylation"/>
    <property type="evidence" value="ECO:0007669"/>
    <property type="project" value="UniProtKB-KW"/>
</dbReference>
<sequence>MKTQMISALSRLLRPVPEMDFEQSLIINRTEIFRQKQIDCILDVGANTGQYAESVLSNYSCRIISFEPMKREFDKLNKKLSKYKQWTAHHIGLGESEEQLSINVSANSFSSSLLNLNAETLGYNQDIGYVGNETVQIKRLDAIWNELNITGNRTLLKIDTQGYEARILNGCRDIVDQLFGIQVELSVVQLYQGEPLFDEMFHKILALGFDLYVIEPGYKDPHTGKLLQLEAVFFRS</sequence>
<dbReference type="NCBIfam" id="TIGR01444">
    <property type="entry name" value="fkbM_fam"/>
    <property type="match status" value="1"/>
</dbReference>
<dbReference type="AlphaFoldDB" id="A0A1G6ZNM0"/>